<evidence type="ECO:0000256" key="4">
    <source>
        <dbReference type="ARBA" id="ARBA00034247"/>
    </source>
</evidence>
<dbReference type="GO" id="GO:0052621">
    <property type="term" value="F:diguanylate cyclase activity"/>
    <property type="evidence" value="ECO:0007669"/>
    <property type="project" value="UniProtKB-EC"/>
</dbReference>
<comment type="catalytic activity">
    <reaction evidence="4">
        <text>2 GTP = 3',3'-c-di-GMP + 2 diphosphate</text>
        <dbReference type="Rhea" id="RHEA:24898"/>
        <dbReference type="ChEBI" id="CHEBI:33019"/>
        <dbReference type="ChEBI" id="CHEBI:37565"/>
        <dbReference type="ChEBI" id="CHEBI:58805"/>
        <dbReference type="EC" id="2.7.7.65"/>
    </reaction>
</comment>
<dbReference type="FunFam" id="3.30.70.270:FF:000001">
    <property type="entry name" value="Diguanylate cyclase domain protein"/>
    <property type="match status" value="1"/>
</dbReference>
<reference evidence="8" key="1">
    <citation type="submission" date="2016-10" db="EMBL/GenBank/DDBJ databases">
        <authorList>
            <person name="Varghese N."/>
            <person name="Submissions S."/>
        </authorList>
    </citation>
    <scope>NUCLEOTIDE SEQUENCE [LARGE SCALE GENOMIC DNA]</scope>
    <source>
        <strain evidence="8">2SM5</strain>
    </source>
</reference>
<evidence type="ECO:0000313" key="8">
    <source>
        <dbReference type="Proteomes" id="UP000243426"/>
    </source>
</evidence>
<dbReference type="InterPro" id="IPR043128">
    <property type="entry name" value="Rev_trsase/Diguanyl_cyclase"/>
</dbReference>
<sequence length="584" mass="65997">MRFQSLRRRLLARLTMLALIAMLLVSIVQVLVITREQRQDYALLQSQLTSTQIPLLQTALWDIEISALQGQLVQIVELPSVAAVRLHAETGLQLQAGEATVAGAEADSVLAIHSPSGGGRQLGELQVFYRHDLISQRIINSVLQRVLEFSLYTMLLFFVLFRTLHKEVGRPLQLIAEYVGSLKPQKRAPRLVLSREQRDWYDEIDLVARGFDTLRQGMSHHAEQHECAIEALANERDNLDRRVDERTAELAYLNGYLKLISGSSLKLMHLDHAQYPQAMRQRLRALGQYLQLDGGMLLDTHVRGSNKVRASWMKEDDNHWLDQASNINLWAGQMGWSVSRHNSRTWLIRFINPQRSFCYIVRSRHSDSQLTPEREELLLGAGQWLFSLVQHWDHVVGLEQARQELVQLSRTDPLTGLANRRRFEEHQIGELRRALRLGYPVSLLMIDVDYFKGFNDLYGHAAGDECLKSLARLLDASFKRTGELPARVGGEEFAVLLPGYDLDGAGEAADSLRRAVQALGVHHEGSIWGKVTVSIGCASWSGPGEMEEVIDGLMKTADAVLYEAKRLGRNRVALRVESVLSDEQ</sequence>
<dbReference type="OrthoDB" id="9812260at2"/>
<keyword evidence="5" id="KW-0175">Coiled coil</keyword>
<dbReference type="GO" id="GO:0043709">
    <property type="term" value="P:cell adhesion involved in single-species biofilm formation"/>
    <property type="evidence" value="ECO:0007669"/>
    <property type="project" value="TreeGrafter"/>
</dbReference>
<organism evidence="7 8">
    <name type="scientific">Halopseudomonas litoralis</name>
    <dbReference type="NCBI Taxonomy" id="797277"/>
    <lineage>
        <taxon>Bacteria</taxon>
        <taxon>Pseudomonadati</taxon>
        <taxon>Pseudomonadota</taxon>
        <taxon>Gammaproteobacteria</taxon>
        <taxon>Pseudomonadales</taxon>
        <taxon>Pseudomonadaceae</taxon>
        <taxon>Halopseudomonas</taxon>
    </lineage>
</organism>
<dbReference type="GO" id="GO:0005886">
    <property type="term" value="C:plasma membrane"/>
    <property type="evidence" value="ECO:0007669"/>
    <property type="project" value="UniProtKB-SubCell"/>
</dbReference>
<dbReference type="InterPro" id="IPR000160">
    <property type="entry name" value="GGDEF_dom"/>
</dbReference>
<dbReference type="PANTHER" id="PTHR45138">
    <property type="entry name" value="REGULATORY COMPONENTS OF SENSORY TRANSDUCTION SYSTEM"/>
    <property type="match status" value="1"/>
</dbReference>
<keyword evidence="8" id="KW-1185">Reference proteome</keyword>
<protein>
    <recommendedName>
        <fullName evidence="3">diguanylate cyclase</fullName>
        <ecNumber evidence="3">2.7.7.65</ecNumber>
    </recommendedName>
</protein>
<evidence type="ECO:0000259" key="6">
    <source>
        <dbReference type="PROSITE" id="PS50887"/>
    </source>
</evidence>
<dbReference type="CDD" id="cd01949">
    <property type="entry name" value="GGDEF"/>
    <property type="match status" value="1"/>
</dbReference>
<name>A0A1H1R9D2_9GAMM</name>
<dbReference type="Proteomes" id="UP000243426">
    <property type="component" value="Chromosome I"/>
</dbReference>
<evidence type="ECO:0000313" key="7">
    <source>
        <dbReference type="EMBL" id="SDS32331.1"/>
    </source>
</evidence>
<dbReference type="AlphaFoldDB" id="A0A1H1R9D2"/>
<accession>A0A1H1R9D2</accession>
<dbReference type="NCBIfam" id="TIGR00254">
    <property type="entry name" value="GGDEF"/>
    <property type="match status" value="1"/>
</dbReference>
<evidence type="ECO:0000256" key="5">
    <source>
        <dbReference type="SAM" id="Coils"/>
    </source>
</evidence>
<dbReference type="EC" id="2.7.7.65" evidence="3"/>
<dbReference type="InterPro" id="IPR050469">
    <property type="entry name" value="Diguanylate_Cyclase"/>
</dbReference>
<dbReference type="SMART" id="SM00267">
    <property type="entry name" value="GGDEF"/>
    <property type="match status" value="1"/>
</dbReference>
<evidence type="ECO:0000256" key="2">
    <source>
        <dbReference type="ARBA" id="ARBA00004533"/>
    </source>
</evidence>
<comment type="cofactor">
    <cofactor evidence="1">
        <name>Mg(2+)</name>
        <dbReference type="ChEBI" id="CHEBI:18420"/>
    </cofactor>
</comment>
<feature type="domain" description="GGDEF" evidence="6">
    <location>
        <begin position="439"/>
        <end position="577"/>
    </location>
</feature>
<dbReference type="InterPro" id="IPR029787">
    <property type="entry name" value="Nucleotide_cyclase"/>
</dbReference>
<dbReference type="EMBL" id="LT629748">
    <property type="protein sequence ID" value="SDS32331.1"/>
    <property type="molecule type" value="Genomic_DNA"/>
</dbReference>
<dbReference type="PROSITE" id="PS50887">
    <property type="entry name" value="GGDEF"/>
    <property type="match status" value="1"/>
</dbReference>
<dbReference type="STRING" id="797277.SAMN05216198_1692"/>
<comment type="subcellular location">
    <subcellularLocation>
        <location evidence="2">Cell inner membrane</location>
    </subcellularLocation>
</comment>
<dbReference type="PANTHER" id="PTHR45138:SF9">
    <property type="entry name" value="DIGUANYLATE CYCLASE DGCM-RELATED"/>
    <property type="match status" value="1"/>
</dbReference>
<dbReference type="RefSeq" id="WP_090272898.1">
    <property type="nucleotide sequence ID" value="NZ_LT629748.1"/>
</dbReference>
<proteinExistence type="predicted"/>
<dbReference type="Pfam" id="PF00990">
    <property type="entry name" value="GGDEF"/>
    <property type="match status" value="1"/>
</dbReference>
<dbReference type="Gene3D" id="3.30.70.270">
    <property type="match status" value="1"/>
</dbReference>
<gene>
    <name evidence="7" type="ORF">SAMN05216198_1692</name>
</gene>
<feature type="coiled-coil region" evidence="5">
    <location>
        <begin position="222"/>
        <end position="249"/>
    </location>
</feature>
<dbReference type="SUPFAM" id="SSF55073">
    <property type="entry name" value="Nucleotide cyclase"/>
    <property type="match status" value="1"/>
</dbReference>
<evidence type="ECO:0000256" key="1">
    <source>
        <dbReference type="ARBA" id="ARBA00001946"/>
    </source>
</evidence>
<dbReference type="GO" id="GO:1902201">
    <property type="term" value="P:negative regulation of bacterial-type flagellum-dependent cell motility"/>
    <property type="evidence" value="ECO:0007669"/>
    <property type="project" value="TreeGrafter"/>
</dbReference>
<evidence type="ECO:0000256" key="3">
    <source>
        <dbReference type="ARBA" id="ARBA00012528"/>
    </source>
</evidence>